<organism evidence="3 4">
    <name type="scientific">Salinimicrobium flavum</name>
    <dbReference type="NCBI Taxonomy" id="1737065"/>
    <lineage>
        <taxon>Bacteria</taxon>
        <taxon>Pseudomonadati</taxon>
        <taxon>Bacteroidota</taxon>
        <taxon>Flavobacteriia</taxon>
        <taxon>Flavobacteriales</taxon>
        <taxon>Flavobacteriaceae</taxon>
        <taxon>Salinimicrobium</taxon>
    </lineage>
</organism>
<accession>A0ABW5IZK6</accession>
<feature type="transmembrane region" description="Helical" evidence="1">
    <location>
        <begin position="116"/>
        <end position="134"/>
    </location>
</feature>
<feature type="transmembrane region" description="Helical" evidence="1">
    <location>
        <begin position="270"/>
        <end position="287"/>
    </location>
</feature>
<comment type="caution">
    <text evidence="3">The sequence shown here is derived from an EMBL/GenBank/DDBJ whole genome shotgun (WGS) entry which is preliminary data.</text>
</comment>
<feature type="domain" description="EamA" evidence="2">
    <location>
        <begin position="2"/>
        <end position="133"/>
    </location>
</feature>
<evidence type="ECO:0000313" key="3">
    <source>
        <dbReference type="EMBL" id="MFD2519149.1"/>
    </source>
</evidence>
<dbReference type="EMBL" id="JBHULT010000013">
    <property type="protein sequence ID" value="MFD2519149.1"/>
    <property type="molecule type" value="Genomic_DNA"/>
</dbReference>
<feature type="transmembrane region" description="Helical" evidence="1">
    <location>
        <begin position="212"/>
        <end position="230"/>
    </location>
</feature>
<feature type="transmembrane region" description="Helical" evidence="1">
    <location>
        <begin position="61"/>
        <end position="81"/>
    </location>
</feature>
<keyword evidence="1" id="KW-0812">Transmembrane</keyword>
<protein>
    <submittedName>
        <fullName evidence="3">EamA family transporter</fullName>
    </submittedName>
</protein>
<feature type="transmembrane region" description="Helical" evidence="1">
    <location>
        <begin position="29"/>
        <end position="46"/>
    </location>
</feature>
<feature type="transmembrane region" description="Helical" evidence="1">
    <location>
        <begin position="242"/>
        <end position="263"/>
    </location>
</feature>
<dbReference type="SUPFAM" id="SSF103481">
    <property type="entry name" value="Multidrug resistance efflux transporter EmrE"/>
    <property type="match status" value="2"/>
</dbReference>
<keyword evidence="4" id="KW-1185">Reference proteome</keyword>
<dbReference type="InterPro" id="IPR037185">
    <property type="entry name" value="EmrE-like"/>
</dbReference>
<reference evidence="4" key="1">
    <citation type="journal article" date="2019" name="Int. J. Syst. Evol. Microbiol.">
        <title>The Global Catalogue of Microorganisms (GCM) 10K type strain sequencing project: providing services to taxonomists for standard genome sequencing and annotation.</title>
        <authorList>
            <consortium name="The Broad Institute Genomics Platform"/>
            <consortium name="The Broad Institute Genome Sequencing Center for Infectious Disease"/>
            <person name="Wu L."/>
            <person name="Ma J."/>
        </authorList>
    </citation>
    <scope>NUCLEOTIDE SEQUENCE [LARGE SCALE GENOMIC DNA]</scope>
    <source>
        <strain evidence="4">KCTC 42585</strain>
    </source>
</reference>
<evidence type="ECO:0000313" key="4">
    <source>
        <dbReference type="Proteomes" id="UP001597468"/>
    </source>
</evidence>
<dbReference type="Gene3D" id="1.10.3730.20">
    <property type="match status" value="1"/>
</dbReference>
<gene>
    <name evidence="3" type="ORF">ACFSTG_14670</name>
</gene>
<dbReference type="Pfam" id="PF00892">
    <property type="entry name" value="EamA"/>
    <property type="match status" value="2"/>
</dbReference>
<feature type="transmembrane region" description="Helical" evidence="1">
    <location>
        <begin position="179"/>
        <end position="200"/>
    </location>
</feature>
<dbReference type="Proteomes" id="UP001597468">
    <property type="component" value="Unassembled WGS sequence"/>
</dbReference>
<proteinExistence type="predicted"/>
<feature type="domain" description="EamA" evidence="2">
    <location>
        <begin position="151"/>
        <end position="286"/>
    </location>
</feature>
<feature type="transmembrane region" description="Helical" evidence="1">
    <location>
        <begin position="146"/>
        <end position="167"/>
    </location>
</feature>
<evidence type="ECO:0000256" key="1">
    <source>
        <dbReference type="SAM" id="Phobius"/>
    </source>
</evidence>
<sequence length="288" mass="31574">MIYLLLSVLSSSVIFVIFKLYNRFGVNTLQAIIFNYFIAFSAGMIIDDQPLDLQRIPGETWFPGTVILGFLFIAVFYLAALTTQRSGLSVVSVATKMSVAIPVLFGIFLYNESTGFIKVIGIILALVAVYLTSIKKKEGIAIRKRNLIFPLLVFFGSGIIDTTLKYLETTYVAEVDVALFSSTIFAIAGCIGSAILLFQGIRGTLKVNFKNILGGIALGIPNFFSIYFLVMALRSEGVESSVIFPLNNVAIVMVSTFLGLLLFKERMLTKNWIGILLAVISIILIATT</sequence>
<dbReference type="RefSeq" id="WP_380754851.1">
    <property type="nucleotide sequence ID" value="NZ_JBHULT010000013.1"/>
</dbReference>
<feature type="transmembrane region" description="Helical" evidence="1">
    <location>
        <begin position="88"/>
        <end position="110"/>
    </location>
</feature>
<name>A0ABW5IZK6_9FLAO</name>
<evidence type="ECO:0000259" key="2">
    <source>
        <dbReference type="Pfam" id="PF00892"/>
    </source>
</evidence>
<keyword evidence="1" id="KW-1133">Transmembrane helix</keyword>
<keyword evidence="1" id="KW-0472">Membrane</keyword>
<dbReference type="InterPro" id="IPR000620">
    <property type="entry name" value="EamA_dom"/>
</dbReference>